<dbReference type="FunFam" id="3.80.10.10:FF:000095">
    <property type="entry name" value="LRR receptor-like serine/threonine-protein kinase GSO1"/>
    <property type="match status" value="1"/>
</dbReference>
<dbReference type="Pfam" id="PF23598">
    <property type="entry name" value="LRR_14"/>
    <property type="match status" value="1"/>
</dbReference>
<dbReference type="Gene3D" id="3.80.10.10">
    <property type="entry name" value="Ribonuclease Inhibitor"/>
    <property type="match status" value="2"/>
</dbReference>
<dbReference type="InterPro" id="IPR032675">
    <property type="entry name" value="LRR_dom_sf"/>
</dbReference>
<feature type="signal peptide" evidence="10">
    <location>
        <begin position="1"/>
        <end position="25"/>
    </location>
</feature>
<dbReference type="SMART" id="SM00369">
    <property type="entry name" value="LRR_TYP"/>
    <property type="match status" value="6"/>
</dbReference>
<sequence length="874" mass="94732">MVGSSICVWRLWLMALMAGLVSVAGMEDPNTDGYFVASFFQKMGLTSSSLPNENFRDDAPTCSWKGVVFCGMAGRVTRLVASGFGLSGPIPDTTVGKLSGLEDLDLSNNSVSGFSSDFWGLGATLRSLNLSRNGISGFLPNDVGNLGSLRVLDLSHNNLSGEIPATFSSLTTLKVLNLKGNAFEGRIPGGIVNCAALVSLDLSLNRLSGKVPSRFASSLTELRELNLAENGIVGRGSDLFLGLKSVVFLNVSGNQFQGSVSGALSLPSLQVLDVSRNWFQGHISSANARWSASLAFVDLSENQLSGDIFIAGSKSLKHLNLARNRFARGSFPPGLLELAGLQFLNLSGTGLIGNLPTGKEMSNLRTLAVLDISHNFIAGRIPNGLERLEGLNQLDFSWNNLSGEIPLPLQEKLPKMGRFNFSYNFKLTICSSIFLPRSFPSSFLGLNRGSCPIAVNPSAPKTGMTEGQPKHRGLKLAVAVVLAAVCLLMGLVCLVLACRRRPRLWAVKQLSFKEEQPAVSGPFSFQTDSTTWVADVKVATSVPVVMFEKPLLNYTFADLLVATSNFDRGTLLAEGRYGPVYRGVLPGGMHVAVKVLVNSASVGDEEVAQELERIGRIKHPNLVPLTGYCLAGEQRIAIYEFMDHGSLQRWLHDLPIGTQITEDWSNDTWEEDDGGGRSTWNEGVTTTWQFRHRAALGTARALAYLHHGCIPQIIHRDVKASSIYLDSSLEPRLSDFGLAKITMIDLKSESLSTSWSGYLPPELLESEAYDAVSPKSDVYGFGVVLFELITGKKPVGDDYSDRRDTNLVRWVRDLVKKNDASSAIDPKIAETGLKAQMVEGLRIGYLCTADLPSKRPSMQQVVGLLKDIEPSAHQ</sequence>
<dbReference type="GO" id="GO:0005524">
    <property type="term" value="F:ATP binding"/>
    <property type="evidence" value="ECO:0007669"/>
    <property type="project" value="InterPro"/>
</dbReference>
<accession>A0A5K1CCI5</accession>
<reference evidence="12" key="1">
    <citation type="submission" date="2019-09" db="EMBL/GenBank/DDBJ databases">
        <authorList>
            <person name="Zhang L."/>
        </authorList>
    </citation>
    <scope>NUCLEOTIDE SEQUENCE</scope>
</reference>
<dbReference type="InterPro" id="IPR001245">
    <property type="entry name" value="Ser-Thr/Tyr_kinase_cat_dom"/>
</dbReference>
<gene>
    <name evidence="12" type="ORF">NYM_LOCUS17792</name>
</gene>
<protein>
    <recommendedName>
        <fullName evidence="11">Protein kinase domain-containing protein</fullName>
    </recommendedName>
</protein>
<comment type="subcellular location">
    <subcellularLocation>
        <location evidence="1">Membrane</location>
        <topology evidence="1">Single-pass membrane protein</topology>
    </subcellularLocation>
</comment>
<keyword evidence="8" id="KW-0325">Glycoprotein</keyword>
<dbReference type="InterPro" id="IPR055414">
    <property type="entry name" value="LRR_R13L4/SHOC2-like"/>
</dbReference>
<dbReference type="SUPFAM" id="SSF52058">
    <property type="entry name" value="L domain-like"/>
    <property type="match status" value="1"/>
</dbReference>
<dbReference type="PROSITE" id="PS50011">
    <property type="entry name" value="PROTEIN_KINASE_DOM"/>
    <property type="match status" value="1"/>
</dbReference>
<dbReference type="InterPro" id="IPR051824">
    <property type="entry name" value="LRR_Rcpt-Like_S/T_Kinase"/>
</dbReference>
<dbReference type="Gene3D" id="3.30.200.20">
    <property type="entry name" value="Phosphorylase Kinase, domain 1"/>
    <property type="match status" value="1"/>
</dbReference>
<dbReference type="GO" id="GO:0016020">
    <property type="term" value="C:membrane"/>
    <property type="evidence" value="ECO:0007669"/>
    <property type="project" value="UniProtKB-SubCell"/>
</dbReference>
<dbReference type="OMA" id="TLCASEI"/>
<dbReference type="PROSITE" id="PS51450">
    <property type="entry name" value="LRR"/>
    <property type="match status" value="1"/>
</dbReference>
<dbReference type="PRINTS" id="PR00019">
    <property type="entry name" value="LEURICHRPT"/>
</dbReference>
<evidence type="ECO:0000256" key="4">
    <source>
        <dbReference type="ARBA" id="ARBA00022729"/>
    </source>
</evidence>
<feature type="transmembrane region" description="Helical" evidence="9">
    <location>
        <begin position="476"/>
        <end position="498"/>
    </location>
</feature>
<keyword evidence="6 9" id="KW-1133">Transmembrane helix</keyword>
<dbReference type="InterPro" id="IPR011009">
    <property type="entry name" value="Kinase-like_dom_sf"/>
</dbReference>
<evidence type="ECO:0000256" key="5">
    <source>
        <dbReference type="ARBA" id="ARBA00022737"/>
    </source>
</evidence>
<keyword evidence="3 9" id="KW-0812">Transmembrane</keyword>
<evidence type="ECO:0000256" key="6">
    <source>
        <dbReference type="ARBA" id="ARBA00022989"/>
    </source>
</evidence>
<evidence type="ECO:0000256" key="10">
    <source>
        <dbReference type="SAM" id="SignalP"/>
    </source>
</evidence>
<keyword evidence="4 10" id="KW-0732">Signal</keyword>
<evidence type="ECO:0000256" key="8">
    <source>
        <dbReference type="ARBA" id="ARBA00023180"/>
    </source>
</evidence>
<dbReference type="AlphaFoldDB" id="A0A5K1CCI5"/>
<name>A0A5K1CCI5_9MAGN</name>
<evidence type="ECO:0000256" key="1">
    <source>
        <dbReference type="ARBA" id="ARBA00004167"/>
    </source>
</evidence>
<dbReference type="FunFam" id="3.80.10.10:FF:000041">
    <property type="entry name" value="LRR receptor-like serine/threonine-protein kinase ERECTA"/>
    <property type="match status" value="1"/>
</dbReference>
<evidence type="ECO:0000259" key="11">
    <source>
        <dbReference type="PROSITE" id="PS50011"/>
    </source>
</evidence>
<organism evidence="12">
    <name type="scientific">Nymphaea colorata</name>
    <name type="common">pocket water lily</name>
    <dbReference type="NCBI Taxonomy" id="210225"/>
    <lineage>
        <taxon>Eukaryota</taxon>
        <taxon>Viridiplantae</taxon>
        <taxon>Streptophyta</taxon>
        <taxon>Embryophyta</taxon>
        <taxon>Tracheophyta</taxon>
        <taxon>Spermatophyta</taxon>
        <taxon>Magnoliopsida</taxon>
        <taxon>Nymphaeales</taxon>
        <taxon>Nymphaeaceae</taxon>
        <taxon>Nymphaea</taxon>
    </lineage>
</organism>
<dbReference type="InterPro" id="IPR000719">
    <property type="entry name" value="Prot_kinase_dom"/>
</dbReference>
<dbReference type="Pfam" id="PF07714">
    <property type="entry name" value="PK_Tyr_Ser-Thr"/>
    <property type="match status" value="1"/>
</dbReference>
<evidence type="ECO:0000256" key="9">
    <source>
        <dbReference type="SAM" id="Phobius"/>
    </source>
</evidence>
<dbReference type="GO" id="GO:0004674">
    <property type="term" value="F:protein serine/threonine kinase activity"/>
    <property type="evidence" value="ECO:0007669"/>
    <property type="project" value="UniProtKB-EC"/>
</dbReference>
<evidence type="ECO:0000256" key="7">
    <source>
        <dbReference type="ARBA" id="ARBA00023136"/>
    </source>
</evidence>
<dbReference type="PANTHER" id="PTHR48006:SF20">
    <property type="entry name" value="OS08G0276400 PROTEIN"/>
    <property type="match status" value="1"/>
</dbReference>
<dbReference type="FunFam" id="3.30.200.20:FF:000466">
    <property type="entry name" value="Putative LRR receptor-like serine/threonine-protein kinase"/>
    <property type="match status" value="1"/>
</dbReference>
<dbReference type="PANTHER" id="PTHR48006">
    <property type="entry name" value="LEUCINE-RICH REPEAT-CONTAINING PROTEIN DDB_G0281931-RELATED"/>
    <property type="match status" value="1"/>
</dbReference>
<proteinExistence type="predicted"/>
<dbReference type="InterPro" id="IPR003591">
    <property type="entry name" value="Leu-rich_rpt_typical-subtyp"/>
</dbReference>
<dbReference type="SUPFAM" id="SSF56112">
    <property type="entry name" value="Protein kinase-like (PK-like)"/>
    <property type="match status" value="1"/>
</dbReference>
<dbReference type="OrthoDB" id="1394818at2759"/>
<keyword evidence="7 9" id="KW-0472">Membrane</keyword>
<evidence type="ECO:0000313" key="12">
    <source>
        <dbReference type="EMBL" id="VVW24087.1"/>
    </source>
</evidence>
<dbReference type="InterPro" id="IPR001611">
    <property type="entry name" value="Leu-rich_rpt"/>
</dbReference>
<keyword evidence="2" id="KW-0433">Leucine-rich repeat</keyword>
<evidence type="ECO:0000256" key="3">
    <source>
        <dbReference type="ARBA" id="ARBA00022692"/>
    </source>
</evidence>
<evidence type="ECO:0000256" key="2">
    <source>
        <dbReference type="ARBA" id="ARBA00022614"/>
    </source>
</evidence>
<dbReference type="Gene3D" id="1.10.510.10">
    <property type="entry name" value="Transferase(Phosphotransferase) domain 1"/>
    <property type="match status" value="1"/>
</dbReference>
<feature type="domain" description="Protein kinase" evidence="11">
    <location>
        <begin position="566"/>
        <end position="874"/>
    </location>
</feature>
<feature type="chain" id="PRO_5023915647" description="Protein kinase domain-containing protein" evidence="10">
    <location>
        <begin position="26"/>
        <end position="874"/>
    </location>
</feature>
<dbReference type="Gramene" id="NC4G0150210.1">
    <property type="protein sequence ID" value="NC4G0150210.1:cds"/>
    <property type="gene ID" value="NC4G0150210"/>
</dbReference>
<dbReference type="EMBL" id="LR721782">
    <property type="protein sequence ID" value="VVW24087.1"/>
    <property type="molecule type" value="Genomic_DNA"/>
</dbReference>
<keyword evidence="5" id="KW-0677">Repeat</keyword>